<evidence type="ECO:0000256" key="5">
    <source>
        <dbReference type="HAMAP-Rule" id="MF_00902"/>
    </source>
</evidence>
<name>A0A938Y4R0_9BACL</name>
<keyword evidence="5" id="KW-0653">Protein transport</keyword>
<dbReference type="EMBL" id="JAFBEB010000013">
    <property type="protein sequence ID" value="MBM7591567.1"/>
    <property type="molecule type" value="Genomic_DNA"/>
</dbReference>
<keyword evidence="5" id="KW-0813">Transport</keyword>
<comment type="subunit">
    <text evidence="5">Forms a complex with TatA.</text>
</comment>
<dbReference type="Pfam" id="PF00902">
    <property type="entry name" value="TatC"/>
    <property type="match status" value="1"/>
</dbReference>
<evidence type="ECO:0000256" key="2">
    <source>
        <dbReference type="ARBA" id="ARBA00022692"/>
    </source>
</evidence>
<gene>
    <name evidence="5" type="primary">tatC</name>
    <name evidence="6" type="ORF">JOD01_003218</name>
</gene>
<feature type="transmembrane region" description="Helical" evidence="5">
    <location>
        <begin position="14"/>
        <end position="39"/>
    </location>
</feature>
<dbReference type="HAMAP" id="MF_00902">
    <property type="entry name" value="TatC"/>
    <property type="match status" value="1"/>
</dbReference>
<dbReference type="RefSeq" id="WP_239565500.1">
    <property type="nucleotide sequence ID" value="NZ_BAABIN010000037.1"/>
</dbReference>
<protein>
    <recommendedName>
        <fullName evidence="5">Sec-independent protein translocase protein TatC</fullName>
    </recommendedName>
</protein>
<dbReference type="GO" id="GO:0043953">
    <property type="term" value="P:protein transport by the Tat complex"/>
    <property type="evidence" value="ECO:0007669"/>
    <property type="project" value="UniProtKB-UniRule"/>
</dbReference>
<keyword evidence="2 5" id="KW-0812">Transmembrane</keyword>
<dbReference type="InterPro" id="IPR002033">
    <property type="entry name" value="TatC"/>
</dbReference>
<feature type="transmembrane region" description="Helical" evidence="5">
    <location>
        <begin position="59"/>
        <end position="86"/>
    </location>
</feature>
<feature type="transmembrane region" description="Helical" evidence="5">
    <location>
        <begin position="98"/>
        <end position="120"/>
    </location>
</feature>
<keyword evidence="5" id="KW-0811">Translocation</keyword>
<keyword evidence="3 5" id="KW-1133">Transmembrane helix</keyword>
<comment type="function">
    <text evidence="5">Part of the twin-arginine translocation (Tat) system that transports large folded proteins containing a characteristic twin-arginine motif in their signal peptide across membranes.</text>
</comment>
<keyword evidence="7" id="KW-1185">Reference proteome</keyword>
<dbReference type="PRINTS" id="PR01840">
    <property type="entry name" value="TATCFAMILY"/>
</dbReference>
<evidence type="ECO:0000313" key="7">
    <source>
        <dbReference type="Proteomes" id="UP000717624"/>
    </source>
</evidence>
<dbReference type="GO" id="GO:0033281">
    <property type="term" value="C:TAT protein transport complex"/>
    <property type="evidence" value="ECO:0007669"/>
    <property type="project" value="UniProtKB-UniRule"/>
</dbReference>
<comment type="subcellular location">
    <subcellularLocation>
        <location evidence="5">Cell membrane</location>
        <topology evidence="5">Multi-pass membrane protein</topology>
    </subcellularLocation>
    <subcellularLocation>
        <location evidence="1">Membrane</location>
        <topology evidence="1">Multi-pass membrane protein</topology>
    </subcellularLocation>
</comment>
<dbReference type="AlphaFoldDB" id="A0A938Y4R0"/>
<dbReference type="NCBIfam" id="TIGR00945">
    <property type="entry name" value="tatC"/>
    <property type="match status" value="1"/>
</dbReference>
<evidence type="ECO:0000256" key="3">
    <source>
        <dbReference type="ARBA" id="ARBA00022989"/>
    </source>
</evidence>
<dbReference type="PANTHER" id="PTHR30371:SF0">
    <property type="entry name" value="SEC-INDEPENDENT PROTEIN TRANSLOCASE PROTEIN TATC, CHLOROPLASTIC-RELATED"/>
    <property type="match status" value="1"/>
</dbReference>
<feature type="transmembrane region" description="Helical" evidence="5">
    <location>
        <begin position="149"/>
        <end position="175"/>
    </location>
</feature>
<evidence type="ECO:0000313" key="6">
    <source>
        <dbReference type="EMBL" id="MBM7591567.1"/>
    </source>
</evidence>
<evidence type="ECO:0000256" key="4">
    <source>
        <dbReference type="ARBA" id="ARBA00023136"/>
    </source>
</evidence>
<reference evidence="6" key="1">
    <citation type="submission" date="2021-01" db="EMBL/GenBank/DDBJ databases">
        <title>Genomic Encyclopedia of Type Strains, Phase IV (KMG-IV): sequencing the most valuable type-strain genomes for metagenomic binning, comparative biology and taxonomic classification.</title>
        <authorList>
            <person name="Goeker M."/>
        </authorList>
    </citation>
    <scope>NUCLEOTIDE SEQUENCE</scope>
    <source>
        <strain evidence="6">DSM 25523</strain>
    </source>
</reference>
<comment type="similarity">
    <text evidence="5">Belongs to the TatC family.</text>
</comment>
<dbReference type="PANTHER" id="PTHR30371">
    <property type="entry name" value="SEC-INDEPENDENT PROTEIN TRANSLOCASE PROTEIN TATC"/>
    <property type="match status" value="1"/>
</dbReference>
<dbReference type="Proteomes" id="UP000717624">
    <property type="component" value="Unassembled WGS sequence"/>
</dbReference>
<keyword evidence="5" id="KW-1003">Cell membrane</keyword>
<proteinExistence type="inferred from homology"/>
<dbReference type="GO" id="GO:0009977">
    <property type="term" value="F:proton motive force dependent protein transmembrane transporter activity"/>
    <property type="evidence" value="ECO:0007669"/>
    <property type="project" value="TreeGrafter"/>
</dbReference>
<organism evidence="6 7">
    <name type="scientific">Brevibacillus fulvus</name>
    <dbReference type="NCBI Taxonomy" id="1125967"/>
    <lineage>
        <taxon>Bacteria</taxon>
        <taxon>Bacillati</taxon>
        <taxon>Bacillota</taxon>
        <taxon>Bacilli</taxon>
        <taxon>Bacillales</taxon>
        <taxon>Paenibacillaceae</taxon>
        <taxon>Brevibacillus</taxon>
    </lineage>
</organism>
<evidence type="ECO:0000256" key="1">
    <source>
        <dbReference type="ARBA" id="ARBA00004141"/>
    </source>
</evidence>
<keyword evidence="4 5" id="KW-0472">Membrane</keyword>
<accession>A0A938Y4R0</accession>
<feature type="transmembrane region" description="Helical" evidence="5">
    <location>
        <begin position="210"/>
        <end position="229"/>
    </location>
</feature>
<sequence length="251" mass="28802">MTLVEHLAELRRRLIWVIVLFIIALIAGVYFAGPVIEYLKHDPMAGGVPLKSFHPSDALMVYMQFAFLISLVVTVPFALFQLWGFVSPGLRENERKATVYFIPAAFLLFIVGILFGYYVVFPMVIQFMAGVTTEIGADPTYGIAQYFGFLFNMVIPFGFLFELPIIVMFLTRLRLLNPMRLAKIRRISYFLLAIVAITLTPPDFMSDVLVTIPLFILYELSVWISRVVYRKQLQEDAAWQERYETDSNKSV</sequence>
<dbReference type="GO" id="GO:0065002">
    <property type="term" value="P:intracellular protein transmembrane transport"/>
    <property type="evidence" value="ECO:0007669"/>
    <property type="project" value="TreeGrafter"/>
</dbReference>
<feature type="transmembrane region" description="Helical" evidence="5">
    <location>
        <begin position="187"/>
        <end position="204"/>
    </location>
</feature>
<comment type="caution">
    <text evidence="6">The sequence shown here is derived from an EMBL/GenBank/DDBJ whole genome shotgun (WGS) entry which is preliminary data.</text>
</comment>